<dbReference type="Pfam" id="PF01108">
    <property type="entry name" value="Tissue_fac"/>
    <property type="match status" value="1"/>
</dbReference>
<dbReference type="InterPro" id="IPR050650">
    <property type="entry name" value="Type-II_Cytokine-TF_Rcpt"/>
</dbReference>
<evidence type="ECO:0000313" key="5">
    <source>
        <dbReference type="Proteomes" id="UP000000437"/>
    </source>
</evidence>
<dbReference type="PANTHER" id="PTHR20859">
    <property type="entry name" value="INTERFERON/INTERLEUKIN RECEPTOR"/>
    <property type="match status" value="1"/>
</dbReference>
<dbReference type="GO" id="GO:0004904">
    <property type="term" value="F:interferon receptor activity"/>
    <property type="evidence" value="ECO:0000316"/>
    <property type="project" value="ZFIN"/>
</dbReference>
<sequence>MRFRHCTMSVITSILAFTVLFTLVLCMEIPAPEHLNLSSQYFVHLLSWKMGPGSPDGVHYSVKIKTKSGSMVVVEACENVTSPLLCNLTEAFSDVEEIYYIIVSAALGSHMSPNASYTPFKPIDNTILEPPLVTITVCNQSLCVSLRAPAERLSEIYKSFKLKYRLRVSSEDGTEFTVDKEGLGNEPLSNLAPGQRYCVTVSIIDRSPPNRPPVCASTPKTANVSDAVISVILCLLMVIFVMCTPRLVVHFFCLKADLPAVLGSYKGINNVIFIPTGEPISALYEEKGRLEKEIEGEAEEELKYEKLVDLYQDFQGSSLAIFPVSSSSCLLMNQSPDKQLCPTSSMNAQNNGLIMYEGSHVHTEPAEPTASPRCEHLAQGTTQLPNLCSVVPLALEKQDSENSTDVNLFSVRLGGFLAEKHKVDPDKTCRTKDELGSYPQSPVETAVMGPTWISDVQSQNSEDEDEYSDYLSQN</sequence>
<dbReference type="InterPro" id="IPR015373">
    <property type="entry name" value="Interferon/interleukin_rcp_dom"/>
</dbReference>
<dbReference type="PROSITE" id="PS50853">
    <property type="entry name" value="FN3"/>
    <property type="match status" value="1"/>
</dbReference>
<protein>
    <submittedName>
        <fullName evidence="6">Cytokine receptor family member b2 isoform X1</fullName>
    </submittedName>
</protein>
<dbReference type="InterPro" id="IPR036116">
    <property type="entry name" value="FN3_sf"/>
</dbReference>
<dbReference type="SUPFAM" id="SSF49265">
    <property type="entry name" value="Fibronectin type III"/>
    <property type="match status" value="2"/>
</dbReference>
<dbReference type="FunCoup" id="A0A8M2BFF0">
    <property type="interactions" value="208"/>
</dbReference>
<dbReference type="GlyGen" id="A0A8M2BFF0">
    <property type="glycosylation" value="1 site"/>
</dbReference>
<accession>A0A8M2BFF0</accession>
<gene>
    <name evidence="6 7" type="primary">crfb2</name>
</gene>
<feature type="region of interest" description="Disordered" evidence="1">
    <location>
        <begin position="428"/>
        <end position="474"/>
    </location>
</feature>
<dbReference type="AlphaFoldDB" id="A0A8M2BFF0"/>
<evidence type="ECO:0000313" key="7">
    <source>
        <dbReference type="ZFIN" id="ZDB-GENE-070905-2"/>
    </source>
</evidence>
<dbReference type="GeneID" id="777653"/>
<organism evidence="5 6">
    <name type="scientific">Danio rerio</name>
    <name type="common">Zebrafish</name>
    <name type="synonym">Brachydanio rerio</name>
    <dbReference type="NCBI Taxonomy" id="7955"/>
    <lineage>
        <taxon>Eukaryota</taxon>
        <taxon>Metazoa</taxon>
        <taxon>Chordata</taxon>
        <taxon>Craniata</taxon>
        <taxon>Vertebrata</taxon>
        <taxon>Euteleostomi</taxon>
        <taxon>Actinopterygii</taxon>
        <taxon>Neopterygii</taxon>
        <taxon>Teleostei</taxon>
        <taxon>Ostariophysi</taxon>
        <taxon>Cypriniformes</taxon>
        <taxon>Danionidae</taxon>
        <taxon>Danioninae</taxon>
        <taxon>Danio</taxon>
    </lineage>
</organism>
<keyword evidence="2" id="KW-1133">Transmembrane helix</keyword>
<keyword evidence="5" id="KW-1185">Reference proteome</keyword>
<dbReference type="CTD" id="777653"/>
<dbReference type="Pfam" id="PF09294">
    <property type="entry name" value="Interfer-bind"/>
    <property type="match status" value="1"/>
</dbReference>
<dbReference type="ZFIN" id="ZDB-GENE-070905-2">
    <property type="gene designation" value="crfb2"/>
</dbReference>
<feature type="transmembrane region" description="Helical" evidence="2">
    <location>
        <begin position="227"/>
        <end position="249"/>
    </location>
</feature>
<dbReference type="InterPro" id="IPR003961">
    <property type="entry name" value="FN3_dom"/>
</dbReference>
<keyword evidence="3" id="KW-0732">Signal</keyword>
<name>A0A8M2BFF0_DANRE</name>
<dbReference type="InterPro" id="IPR013783">
    <property type="entry name" value="Ig-like_fold"/>
</dbReference>
<feature type="domain" description="Fibronectin type-III" evidence="4">
    <location>
        <begin position="127"/>
        <end position="221"/>
    </location>
</feature>
<evidence type="ECO:0000256" key="3">
    <source>
        <dbReference type="SAM" id="SignalP"/>
    </source>
</evidence>
<evidence type="ECO:0000313" key="6">
    <source>
        <dbReference type="RefSeq" id="XP_005168017.1"/>
    </source>
</evidence>
<keyword evidence="6" id="KW-0675">Receptor</keyword>
<feature type="signal peptide" evidence="3">
    <location>
        <begin position="1"/>
        <end position="26"/>
    </location>
</feature>
<dbReference type="Proteomes" id="UP000000437">
    <property type="component" value="Chromosome 9"/>
</dbReference>
<reference evidence="6" key="1">
    <citation type="submission" date="2025-08" db="UniProtKB">
        <authorList>
            <consortium name="RefSeq"/>
        </authorList>
    </citation>
    <scope>IDENTIFICATION</scope>
    <source>
        <strain evidence="6">Tuebingen</strain>
        <tissue evidence="6">Fibroblasts and whole tissue</tissue>
    </source>
</reference>
<evidence type="ECO:0000259" key="4">
    <source>
        <dbReference type="PROSITE" id="PS50853"/>
    </source>
</evidence>
<dbReference type="GO" id="GO:0016020">
    <property type="term" value="C:membrane"/>
    <property type="evidence" value="ECO:0000303"/>
    <property type="project" value="ZFIN"/>
</dbReference>
<dbReference type="OrthoDB" id="10031784at2759"/>
<dbReference type="RefSeq" id="XP_005168017.1">
    <property type="nucleotide sequence ID" value="XM_005167960.6"/>
</dbReference>
<evidence type="ECO:0000256" key="2">
    <source>
        <dbReference type="SAM" id="Phobius"/>
    </source>
</evidence>
<keyword evidence="2" id="KW-0812">Transmembrane</keyword>
<dbReference type="Gene3D" id="2.60.40.10">
    <property type="entry name" value="Immunoglobulins"/>
    <property type="match status" value="1"/>
</dbReference>
<dbReference type="GO" id="GO:0005886">
    <property type="term" value="C:plasma membrane"/>
    <property type="evidence" value="ECO:0000318"/>
    <property type="project" value="GO_Central"/>
</dbReference>
<dbReference type="GO" id="GO:0019221">
    <property type="term" value="P:cytokine-mediated signaling pathway"/>
    <property type="evidence" value="ECO:0000318"/>
    <property type="project" value="GO_Central"/>
</dbReference>
<proteinExistence type="predicted"/>
<dbReference type="GO" id="GO:0004896">
    <property type="term" value="F:cytokine receptor activity"/>
    <property type="evidence" value="ECO:0000318"/>
    <property type="project" value="GO_Central"/>
</dbReference>
<dbReference type="PANTHER" id="PTHR20859:SF93">
    <property type="entry name" value="CYTOKINE RECEPTOR FAMILY MEMBER B12-RELATED"/>
    <property type="match status" value="1"/>
</dbReference>
<evidence type="ECO:0000256" key="1">
    <source>
        <dbReference type="SAM" id="MobiDB-lite"/>
    </source>
</evidence>
<dbReference type="AGR" id="ZFIN:ZDB-GENE-070905-2"/>
<feature type="chain" id="PRO_5035468615" evidence="3">
    <location>
        <begin position="27"/>
        <end position="474"/>
    </location>
</feature>
<keyword evidence="2" id="KW-0472">Membrane</keyword>